<feature type="domain" description="PPIase FKBP-type" evidence="10">
    <location>
        <begin position="6"/>
        <end position="94"/>
    </location>
</feature>
<protein>
    <recommendedName>
        <fullName evidence="4 9">peptidylprolyl isomerase</fullName>
        <ecNumber evidence="4 9">5.2.1.8</ecNumber>
    </recommendedName>
</protein>
<dbReference type="Gene3D" id="3.30.70.2210">
    <property type="match status" value="1"/>
</dbReference>
<proteinExistence type="inferred from homology"/>
<dbReference type="PANTHER" id="PTHR47861:SF3">
    <property type="entry name" value="FKBP-TYPE PEPTIDYL-PROLYL CIS-TRANS ISOMERASE SLYD"/>
    <property type="match status" value="1"/>
</dbReference>
<dbReference type="Pfam" id="PF18046">
    <property type="entry name" value="FKBP26_C"/>
    <property type="match status" value="1"/>
</dbReference>
<dbReference type="InterPro" id="IPR046357">
    <property type="entry name" value="PPIase_dom_sf"/>
</dbReference>
<gene>
    <name evidence="11" type="ORF">ENO26_04090</name>
</gene>
<dbReference type="InterPro" id="IPR040825">
    <property type="entry name" value="FKBP26_C"/>
</dbReference>
<sequence length="233" mass="26569">MAIPKNSFVLIDYIIRAKDTGELIDTTLEDAAKKENKWGADKIYEPLLVIVGENRVIQGLEEHIETSAEVGKEFEIEIPPEKAYGMRDSSKVKIVNVRELLKNNVVPEVGKTVELGGQVGVVKAITGGRVLIDFNHPLAGKTIMCRYRVVKILEDDVEKVRHLLHRRYKRIPLERFNITIDQNSNSVSIEIPKELLLDRDLQLVKAIVAEEVYKYIGKYNTVIYIEKFEKALK</sequence>
<organism evidence="11">
    <name type="scientific">Ignisphaera aggregans</name>
    <dbReference type="NCBI Taxonomy" id="334771"/>
    <lineage>
        <taxon>Archaea</taxon>
        <taxon>Thermoproteota</taxon>
        <taxon>Thermoprotei</taxon>
        <taxon>Desulfurococcales</taxon>
        <taxon>Desulfurococcaceae</taxon>
        <taxon>Ignisphaera</taxon>
    </lineage>
</organism>
<keyword evidence="7" id="KW-0143">Chaperone</keyword>
<dbReference type="GO" id="GO:0003755">
    <property type="term" value="F:peptidyl-prolyl cis-trans isomerase activity"/>
    <property type="evidence" value="ECO:0007669"/>
    <property type="project" value="UniProtKB-KW"/>
</dbReference>
<dbReference type="InterPro" id="IPR001179">
    <property type="entry name" value="PPIase_FKBP_dom"/>
</dbReference>
<evidence type="ECO:0000259" key="10">
    <source>
        <dbReference type="PROSITE" id="PS50059"/>
    </source>
</evidence>
<comment type="subcellular location">
    <subcellularLocation>
        <location evidence="2">Cytoplasm</location>
    </subcellularLocation>
</comment>
<dbReference type="EMBL" id="DSEU01000027">
    <property type="protein sequence ID" value="HEM66734.1"/>
    <property type="molecule type" value="Genomic_DNA"/>
</dbReference>
<keyword evidence="6 9" id="KW-0697">Rotamase</keyword>
<evidence type="ECO:0000256" key="4">
    <source>
        <dbReference type="ARBA" id="ARBA00013194"/>
    </source>
</evidence>
<dbReference type="GO" id="GO:0042026">
    <property type="term" value="P:protein refolding"/>
    <property type="evidence" value="ECO:0007669"/>
    <property type="project" value="UniProtKB-ARBA"/>
</dbReference>
<evidence type="ECO:0000256" key="1">
    <source>
        <dbReference type="ARBA" id="ARBA00000971"/>
    </source>
</evidence>
<dbReference type="EC" id="5.2.1.8" evidence="4 9"/>
<evidence type="ECO:0000256" key="3">
    <source>
        <dbReference type="ARBA" id="ARBA00006577"/>
    </source>
</evidence>
<keyword evidence="5" id="KW-0963">Cytoplasm</keyword>
<name>A0A7J2U1S9_9CREN</name>
<evidence type="ECO:0000256" key="5">
    <source>
        <dbReference type="ARBA" id="ARBA00022490"/>
    </source>
</evidence>
<dbReference type="PROSITE" id="PS50059">
    <property type="entry name" value="FKBP_PPIASE"/>
    <property type="match status" value="1"/>
</dbReference>
<accession>A0A7J2U1S9</accession>
<reference evidence="11" key="1">
    <citation type="journal article" date="2020" name="mSystems">
        <title>Genome- and Community-Level Interaction Insights into Carbon Utilization and Element Cycling Functions of Hydrothermarchaeota in Hydrothermal Sediment.</title>
        <authorList>
            <person name="Zhou Z."/>
            <person name="Liu Y."/>
            <person name="Xu W."/>
            <person name="Pan J."/>
            <person name="Luo Z.H."/>
            <person name="Li M."/>
        </authorList>
    </citation>
    <scope>NUCLEOTIDE SEQUENCE [LARGE SCALE GENOMIC DNA]</scope>
    <source>
        <strain evidence="11">SpSt-125</strain>
    </source>
</reference>
<dbReference type="Gene3D" id="3.10.50.40">
    <property type="match status" value="1"/>
</dbReference>
<dbReference type="Gene3D" id="2.40.10.330">
    <property type="match status" value="1"/>
</dbReference>
<comment type="similarity">
    <text evidence="3">Belongs to the FKBP-type PPIase family.</text>
</comment>
<evidence type="ECO:0000256" key="8">
    <source>
        <dbReference type="ARBA" id="ARBA00023235"/>
    </source>
</evidence>
<comment type="caution">
    <text evidence="11">The sequence shown here is derived from an EMBL/GenBank/DDBJ whole genome shotgun (WGS) entry which is preliminary data.</text>
</comment>
<dbReference type="InterPro" id="IPR048261">
    <property type="entry name" value="SlpA/SlyD-like_ins_sf"/>
</dbReference>
<dbReference type="PANTHER" id="PTHR47861">
    <property type="entry name" value="FKBP-TYPE PEPTIDYL-PROLYL CIS-TRANS ISOMERASE SLYD"/>
    <property type="match status" value="1"/>
</dbReference>
<evidence type="ECO:0000256" key="6">
    <source>
        <dbReference type="ARBA" id="ARBA00023110"/>
    </source>
</evidence>
<evidence type="ECO:0000256" key="2">
    <source>
        <dbReference type="ARBA" id="ARBA00004496"/>
    </source>
</evidence>
<comment type="catalytic activity">
    <reaction evidence="1 9">
        <text>[protein]-peptidylproline (omega=180) = [protein]-peptidylproline (omega=0)</text>
        <dbReference type="Rhea" id="RHEA:16237"/>
        <dbReference type="Rhea" id="RHEA-COMP:10747"/>
        <dbReference type="Rhea" id="RHEA-COMP:10748"/>
        <dbReference type="ChEBI" id="CHEBI:83833"/>
        <dbReference type="ChEBI" id="CHEBI:83834"/>
        <dbReference type="EC" id="5.2.1.8"/>
    </reaction>
</comment>
<dbReference type="Pfam" id="PF22199">
    <property type="entry name" value="FKBP26_IF"/>
    <property type="match status" value="1"/>
</dbReference>
<evidence type="ECO:0000256" key="7">
    <source>
        <dbReference type="ARBA" id="ARBA00023186"/>
    </source>
</evidence>
<dbReference type="InterPro" id="IPR054016">
    <property type="entry name" value="FKBP26_IF"/>
</dbReference>
<dbReference type="SUPFAM" id="SSF54534">
    <property type="entry name" value="FKBP-like"/>
    <property type="match status" value="1"/>
</dbReference>
<keyword evidence="8 9" id="KW-0413">Isomerase</keyword>
<evidence type="ECO:0000256" key="9">
    <source>
        <dbReference type="PROSITE-ProRule" id="PRU00277"/>
    </source>
</evidence>
<dbReference type="AlphaFoldDB" id="A0A7J2U1S9"/>
<evidence type="ECO:0000313" key="11">
    <source>
        <dbReference type="EMBL" id="HEM66734.1"/>
    </source>
</evidence>
<dbReference type="GO" id="GO:0005737">
    <property type="term" value="C:cytoplasm"/>
    <property type="evidence" value="ECO:0007669"/>
    <property type="project" value="UniProtKB-SubCell"/>
</dbReference>